<dbReference type="InterPro" id="IPR000182">
    <property type="entry name" value="GNAT_dom"/>
</dbReference>
<dbReference type="Proteomes" id="UP000198575">
    <property type="component" value="Unassembled WGS sequence"/>
</dbReference>
<gene>
    <name evidence="4" type="ORF">SAMN05216289_11771</name>
</gene>
<accession>A0A1I4YH63</accession>
<dbReference type="SUPFAM" id="SSF55729">
    <property type="entry name" value="Acyl-CoA N-acyltransferases (Nat)"/>
    <property type="match status" value="1"/>
</dbReference>
<dbReference type="PANTHER" id="PTHR43420">
    <property type="entry name" value="ACETYLTRANSFERASE"/>
    <property type="match status" value="1"/>
</dbReference>
<dbReference type="Gene3D" id="3.40.630.30">
    <property type="match status" value="1"/>
</dbReference>
<dbReference type="EMBL" id="FOVF01000017">
    <property type="protein sequence ID" value="SFN37368.1"/>
    <property type="molecule type" value="Genomic_DNA"/>
</dbReference>
<name>A0A1I4YH63_9GAMM</name>
<dbReference type="Pfam" id="PF00583">
    <property type="entry name" value="Acetyltransf_1"/>
    <property type="match status" value="1"/>
</dbReference>
<keyword evidence="1 4" id="KW-0808">Transferase</keyword>
<dbReference type="GO" id="GO:0016747">
    <property type="term" value="F:acyltransferase activity, transferring groups other than amino-acyl groups"/>
    <property type="evidence" value="ECO:0007669"/>
    <property type="project" value="InterPro"/>
</dbReference>
<dbReference type="STRING" id="578942.SAMN05216289_11771"/>
<reference evidence="4 5" key="1">
    <citation type="submission" date="2016-10" db="EMBL/GenBank/DDBJ databases">
        <authorList>
            <person name="de Groot N.N."/>
        </authorList>
    </citation>
    <scope>NUCLEOTIDE SEQUENCE [LARGE SCALE GENOMIC DNA]</scope>
    <source>
        <strain evidence="4 5">CGMCC 1.7659</strain>
    </source>
</reference>
<dbReference type="CDD" id="cd04301">
    <property type="entry name" value="NAT_SF"/>
    <property type="match status" value="1"/>
</dbReference>
<evidence type="ECO:0000259" key="3">
    <source>
        <dbReference type="PROSITE" id="PS51186"/>
    </source>
</evidence>
<sequence>MVVARDGDAICGFALMAYRSEDAHLLLLAVAPGCRRRGIGSALIGWLEETLRQAGITRVQVEVRQSNRVARAFYARLGFEQVNASRGYYQGVENALHLVKEVDFGGS</sequence>
<protein>
    <submittedName>
        <fullName evidence="4">Ribosomal-protein-alanine N-acetyltransferase</fullName>
    </submittedName>
</protein>
<evidence type="ECO:0000256" key="1">
    <source>
        <dbReference type="ARBA" id="ARBA00022679"/>
    </source>
</evidence>
<proteinExistence type="predicted"/>
<dbReference type="InterPro" id="IPR016181">
    <property type="entry name" value="Acyl_CoA_acyltransferase"/>
</dbReference>
<evidence type="ECO:0000313" key="4">
    <source>
        <dbReference type="EMBL" id="SFN37368.1"/>
    </source>
</evidence>
<dbReference type="AlphaFoldDB" id="A0A1I4YH63"/>
<keyword evidence="5" id="KW-1185">Reference proteome</keyword>
<feature type="domain" description="N-acetyltransferase" evidence="3">
    <location>
        <begin position="1"/>
        <end position="103"/>
    </location>
</feature>
<evidence type="ECO:0000313" key="5">
    <source>
        <dbReference type="Proteomes" id="UP000198575"/>
    </source>
</evidence>
<dbReference type="PROSITE" id="PS51186">
    <property type="entry name" value="GNAT"/>
    <property type="match status" value="1"/>
</dbReference>
<evidence type="ECO:0000256" key="2">
    <source>
        <dbReference type="ARBA" id="ARBA00023315"/>
    </source>
</evidence>
<dbReference type="PANTHER" id="PTHR43420:SF12">
    <property type="entry name" value="N-ACETYLTRANSFERASE DOMAIN-CONTAINING PROTEIN"/>
    <property type="match status" value="1"/>
</dbReference>
<dbReference type="InterPro" id="IPR050680">
    <property type="entry name" value="YpeA/RimI_acetyltransf"/>
</dbReference>
<organism evidence="4 5">
    <name type="scientific">Dokdonella immobilis</name>
    <dbReference type="NCBI Taxonomy" id="578942"/>
    <lineage>
        <taxon>Bacteria</taxon>
        <taxon>Pseudomonadati</taxon>
        <taxon>Pseudomonadota</taxon>
        <taxon>Gammaproteobacteria</taxon>
        <taxon>Lysobacterales</taxon>
        <taxon>Rhodanobacteraceae</taxon>
        <taxon>Dokdonella</taxon>
    </lineage>
</organism>
<keyword evidence="2" id="KW-0012">Acyltransferase</keyword>